<dbReference type="Proteomes" id="UP001235939">
    <property type="component" value="Chromosome 01"/>
</dbReference>
<name>A0ABY6JYS1_9ARAC</name>
<dbReference type="InterPro" id="IPR036865">
    <property type="entry name" value="CRAL-TRIO_dom_sf"/>
</dbReference>
<evidence type="ECO:0000259" key="1">
    <source>
        <dbReference type="PROSITE" id="PS50191"/>
    </source>
</evidence>
<dbReference type="PANTHER" id="PTHR10174">
    <property type="entry name" value="ALPHA-TOCOPHEROL TRANSFER PROTEIN-RELATED"/>
    <property type="match status" value="1"/>
</dbReference>
<dbReference type="Gene3D" id="1.20.5.1200">
    <property type="entry name" value="Alpha-tocopherol transfer"/>
    <property type="match status" value="1"/>
</dbReference>
<dbReference type="SMART" id="SM00516">
    <property type="entry name" value="SEC14"/>
    <property type="match status" value="1"/>
</dbReference>
<dbReference type="Pfam" id="PF00650">
    <property type="entry name" value="CRAL_TRIO"/>
    <property type="match status" value="1"/>
</dbReference>
<sequence>MAEYGWSLSESTLAKAQLELNEAPAHRKAAIDAVRELIPTRPDVEYLRTDDAFILRFLRARKFDVTATFKLYTQYFVYRQRNNKLFLGFQASEGDIKQALLDGFPGVLPQPDQHGRRVLVLFTANWDHLRYGLVSIYRALLLSLEKLLEDEETQVNGLVIIVDWTEFSFKQSSHLNPKLLKLIIEGLQDCFPARFSAIHLINQPWYVEAAFTVLKPFLKDKTRGKVVMHGNNLTTLHAHLSREMLPAELGGSLPPYNNHYWAKQLLGDFSFSDRHIFWPQEPCSNSSPLRALRQPESCAKRFQRGRPSMTQLDESFFLSD</sequence>
<reference evidence="2 3" key="1">
    <citation type="submission" date="2022-01" db="EMBL/GenBank/DDBJ databases">
        <title>A chromosomal length assembly of Cordylochernes scorpioides.</title>
        <authorList>
            <person name="Zeh D."/>
            <person name="Zeh J."/>
        </authorList>
    </citation>
    <scope>NUCLEOTIDE SEQUENCE [LARGE SCALE GENOMIC DNA]</scope>
    <source>
        <strain evidence="2">IN4F17</strain>
        <tissue evidence="2">Whole Body</tissue>
    </source>
</reference>
<protein>
    <submittedName>
        <fullName evidence="2">CLVS1</fullName>
    </submittedName>
</protein>
<dbReference type="InterPro" id="IPR001251">
    <property type="entry name" value="CRAL-TRIO_dom"/>
</dbReference>
<dbReference type="SUPFAM" id="SSF52087">
    <property type="entry name" value="CRAL/TRIO domain"/>
    <property type="match status" value="1"/>
</dbReference>
<dbReference type="EMBL" id="CP092863">
    <property type="protein sequence ID" value="UYV61507.1"/>
    <property type="molecule type" value="Genomic_DNA"/>
</dbReference>
<dbReference type="CDD" id="cd00170">
    <property type="entry name" value="SEC14"/>
    <property type="match status" value="1"/>
</dbReference>
<evidence type="ECO:0000313" key="3">
    <source>
        <dbReference type="Proteomes" id="UP001235939"/>
    </source>
</evidence>
<keyword evidence="3" id="KW-1185">Reference proteome</keyword>
<dbReference type="Gene3D" id="3.40.525.10">
    <property type="entry name" value="CRAL-TRIO lipid binding domain"/>
    <property type="match status" value="1"/>
</dbReference>
<feature type="domain" description="CRAL-TRIO" evidence="1">
    <location>
        <begin position="93"/>
        <end position="257"/>
    </location>
</feature>
<gene>
    <name evidence="2" type="ORF">LAZ67_1005093</name>
</gene>
<evidence type="ECO:0000313" key="2">
    <source>
        <dbReference type="EMBL" id="UYV61507.1"/>
    </source>
</evidence>
<dbReference type="InterPro" id="IPR011074">
    <property type="entry name" value="CRAL/TRIO_N_dom"/>
</dbReference>
<dbReference type="SMART" id="SM01100">
    <property type="entry name" value="CRAL_TRIO_N"/>
    <property type="match status" value="1"/>
</dbReference>
<dbReference type="PRINTS" id="PR00180">
    <property type="entry name" value="CRETINALDHBP"/>
</dbReference>
<accession>A0ABY6JYS1</accession>
<proteinExistence type="predicted"/>
<dbReference type="PANTHER" id="PTHR10174:SF231">
    <property type="entry name" value="CLAVESIN-2-LIKE PROTEIN"/>
    <property type="match status" value="1"/>
</dbReference>
<dbReference type="InterPro" id="IPR036273">
    <property type="entry name" value="CRAL/TRIO_N_dom_sf"/>
</dbReference>
<organism evidence="2 3">
    <name type="scientific">Cordylochernes scorpioides</name>
    <dbReference type="NCBI Taxonomy" id="51811"/>
    <lineage>
        <taxon>Eukaryota</taxon>
        <taxon>Metazoa</taxon>
        <taxon>Ecdysozoa</taxon>
        <taxon>Arthropoda</taxon>
        <taxon>Chelicerata</taxon>
        <taxon>Arachnida</taxon>
        <taxon>Pseudoscorpiones</taxon>
        <taxon>Cheliferoidea</taxon>
        <taxon>Chernetidae</taxon>
        <taxon>Cordylochernes</taxon>
    </lineage>
</organism>
<dbReference type="PROSITE" id="PS50191">
    <property type="entry name" value="CRAL_TRIO"/>
    <property type="match status" value="1"/>
</dbReference>
<dbReference type="Pfam" id="PF03765">
    <property type="entry name" value="CRAL_TRIO_N"/>
    <property type="match status" value="1"/>
</dbReference>
<dbReference type="Gene3D" id="1.10.8.20">
    <property type="entry name" value="N-terminal domain of phosphatidylinositol transfer protein sec14p"/>
    <property type="match status" value="1"/>
</dbReference>
<dbReference type="SUPFAM" id="SSF46938">
    <property type="entry name" value="CRAL/TRIO N-terminal domain"/>
    <property type="match status" value="1"/>
</dbReference>